<evidence type="ECO:0000256" key="1">
    <source>
        <dbReference type="ARBA" id="ARBA00004383"/>
    </source>
</evidence>
<dbReference type="RefSeq" id="WP_380596433.1">
    <property type="nucleotide sequence ID" value="NZ_JBHSDU010000003.1"/>
</dbReference>
<evidence type="ECO:0000256" key="6">
    <source>
        <dbReference type="ARBA" id="ARBA00022692"/>
    </source>
</evidence>
<keyword evidence="13" id="KW-1185">Reference proteome</keyword>
<comment type="caution">
    <text evidence="12">The sequence shown here is derived from an EMBL/GenBank/DDBJ whole genome shotgun (WGS) entry which is preliminary data.</text>
</comment>
<dbReference type="SUPFAM" id="SSF74653">
    <property type="entry name" value="TolA/TonB C-terminal domain"/>
    <property type="match status" value="1"/>
</dbReference>
<evidence type="ECO:0000256" key="10">
    <source>
        <dbReference type="SAM" id="Phobius"/>
    </source>
</evidence>
<accession>A0ABV8SP34</accession>
<comment type="similarity">
    <text evidence="2">Belongs to the TonB family.</text>
</comment>
<dbReference type="NCBIfam" id="TIGR01352">
    <property type="entry name" value="tonB_Cterm"/>
    <property type="match status" value="1"/>
</dbReference>
<dbReference type="EMBL" id="JBHSDU010000003">
    <property type="protein sequence ID" value="MFC4309379.1"/>
    <property type="molecule type" value="Genomic_DNA"/>
</dbReference>
<keyword evidence="6 10" id="KW-0812">Transmembrane</keyword>
<protein>
    <submittedName>
        <fullName evidence="12">Energy transducer TonB</fullName>
    </submittedName>
</protein>
<evidence type="ECO:0000313" key="12">
    <source>
        <dbReference type="EMBL" id="MFC4309379.1"/>
    </source>
</evidence>
<evidence type="ECO:0000256" key="7">
    <source>
        <dbReference type="ARBA" id="ARBA00022927"/>
    </source>
</evidence>
<gene>
    <name evidence="12" type="ORF">ACFPN2_09830</name>
</gene>
<dbReference type="PROSITE" id="PS52015">
    <property type="entry name" value="TONB_CTD"/>
    <property type="match status" value="1"/>
</dbReference>
<evidence type="ECO:0000259" key="11">
    <source>
        <dbReference type="PROSITE" id="PS52015"/>
    </source>
</evidence>
<evidence type="ECO:0000256" key="5">
    <source>
        <dbReference type="ARBA" id="ARBA00022519"/>
    </source>
</evidence>
<evidence type="ECO:0000256" key="8">
    <source>
        <dbReference type="ARBA" id="ARBA00022989"/>
    </source>
</evidence>
<keyword evidence="9 10" id="KW-0472">Membrane</keyword>
<dbReference type="InterPro" id="IPR006260">
    <property type="entry name" value="TonB/TolA_C"/>
</dbReference>
<dbReference type="Pfam" id="PF03544">
    <property type="entry name" value="TonB_C"/>
    <property type="match status" value="1"/>
</dbReference>
<proteinExistence type="inferred from homology"/>
<sequence length="220" mass="24111">MTATTVNSFPSLNNWNSPRAWALAIIVLLHMGFFWALTHGLSINPLTILKTAPPLLIPITEKPTPPPPKPLTPVDVNPVQRVDTLPPTPLDFPTERTITDPIIDDVPKIGNEIVGPGSATEPLPKIVEPRIDSRRGLSEPYYSPADIRAGNEGTVVLSIYILADGRVGDVKLVSSSGHEGLDKSAMREAKKWRFVPGTTDGQPMAMWKQLPITFRLNTRM</sequence>
<dbReference type="Proteomes" id="UP001595904">
    <property type="component" value="Unassembled WGS sequence"/>
</dbReference>
<evidence type="ECO:0000256" key="4">
    <source>
        <dbReference type="ARBA" id="ARBA00022475"/>
    </source>
</evidence>
<keyword evidence="3" id="KW-0813">Transport</keyword>
<keyword evidence="5" id="KW-0997">Cell inner membrane</keyword>
<dbReference type="InterPro" id="IPR051045">
    <property type="entry name" value="TonB-dependent_transducer"/>
</dbReference>
<keyword evidence="4" id="KW-1003">Cell membrane</keyword>
<keyword evidence="7" id="KW-0653">Protein transport</keyword>
<dbReference type="Gene3D" id="3.30.1150.10">
    <property type="match status" value="1"/>
</dbReference>
<feature type="domain" description="TonB C-terminal" evidence="11">
    <location>
        <begin position="127"/>
        <end position="220"/>
    </location>
</feature>
<feature type="transmembrane region" description="Helical" evidence="10">
    <location>
        <begin position="20"/>
        <end position="41"/>
    </location>
</feature>
<reference evidence="13" key="1">
    <citation type="journal article" date="2019" name="Int. J. Syst. Evol. Microbiol.">
        <title>The Global Catalogue of Microorganisms (GCM) 10K type strain sequencing project: providing services to taxonomists for standard genome sequencing and annotation.</title>
        <authorList>
            <consortium name="The Broad Institute Genomics Platform"/>
            <consortium name="The Broad Institute Genome Sequencing Center for Infectious Disease"/>
            <person name="Wu L."/>
            <person name="Ma J."/>
        </authorList>
    </citation>
    <scope>NUCLEOTIDE SEQUENCE [LARGE SCALE GENOMIC DNA]</scope>
    <source>
        <strain evidence="13">CGMCC 1.10759</strain>
    </source>
</reference>
<keyword evidence="8 10" id="KW-1133">Transmembrane helix</keyword>
<evidence type="ECO:0000256" key="9">
    <source>
        <dbReference type="ARBA" id="ARBA00023136"/>
    </source>
</evidence>
<evidence type="ECO:0000256" key="2">
    <source>
        <dbReference type="ARBA" id="ARBA00006555"/>
    </source>
</evidence>
<organism evidence="12 13">
    <name type="scientific">Steroidobacter flavus</name>
    <dbReference type="NCBI Taxonomy" id="1842136"/>
    <lineage>
        <taxon>Bacteria</taxon>
        <taxon>Pseudomonadati</taxon>
        <taxon>Pseudomonadota</taxon>
        <taxon>Gammaproteobacteria</taxon>
        <taxon>Steroidobacterales</taxon>
        <taxon>Steroidobacteraceae</taxon>
        <taxon>Steroidobacter</taxon>
    </lineage>
</organism>
<name>A0ABV8SP34_9GAMM</name>
<evidence type="ECO:0000256" key="3">
    <source>
        <dbReference type="ARBA" id="ARBA00022448"/>
    </source>
</evidence>
<dbReference type="PANTHER" id="PTHR33446">
    <property type="entry name" value="PROTEIN TONB-RELATED"/>
    <property type="match status" value="1"/>
</dbReference>
<comment type="subcellular location">
    <subcellularLocation>
        <location evidence="1">Cell inner membrane</location>
        <topology evidence="1">Single-pass membrane protein</topology>
        <orientation evidence="1">Periplasmic side</orientation>
    </subcellularLocation>
</comment>
<evidence type="ECO:0000313" key="13">
    <source>
        <dbReference type="Proteomes" id="UP001595904"/>
    </source>
</evidence>
<dbReference type="InterPro" id="IPR037682">
    <property type="entry name" value="TonB_C"/>
</dbReference>